<feature type="compositionally biased region" description="Polar residues" evidence="1">
    <location>
        <begin position="219"/>
        <end position="230"/>
    </location>
</feature>
<evidence type="ECO:0000313" key="3">
    <source>
        <dbReference type="Proteomes" id="UP000784294"/>
    </source>
</evidence>
<proteinExistence type="predicted"/>
<accession>A0A3S5FFK3</accession>
<organism evidence="2 3">
    <name type="scientific">Protopolystoma xenopodis</name>
    <dbReference type="NCBI Taxonomy" id="117903"/>
    <lineage>
        <taxon>Eukaryota</taxon>
        <taxon>Metazoa</taxon>
        <taxon>Spiralia</taxon>
        <taxon>Lophotrochozoa</taxon>
        <taxon>Platyhelminthes</taxon>
        <taxon>Monogenea</taxon>
        <taxon>Polyopisthocotylea</taxon>
        <taxon>Polystomatidea</taxon>
        <taxon>Polystomatidae</taxon>
        <taxon>Protopolystoma</taxon>
    </lineage>
</organism>
<dbReference type="EMBL" id="CAAALY010133342">
    <property type="protein sequence ID" value="VEL32354.1"/>
    <property type="molecule type" value="Genomic_DNA"/>
</dbReference>
<keyword evidence="3" id="KW-1185">Reference proteome</keyword>
<feature type="region of interest" description="Disordered" evidence="1">
    <location>
        <begin position="166"/>
        <end position="230"/>
    </location>
</feature>
<comment type="caution">
    <text evidence="2">The sequence shown here is derived from an EMBL/GenBank/DDBJ whole genome shotgun (WGS) entry which is preliminary data.</text>
</comment>
<dbReference type="AlphaFoldDB" id="A0A3S5FFK3"/>
<evidence type="ECO:0000256" key="1">
    <source>
        <dbReference type="SAM" id="MobiDB-lite"/>
    </source>
</evidence>
<name>A0A3S5FFK3_9PLAT</name>
<protein>
    <submittedName>
        <fullName evidence="2">Uncharacterized protein</fullName>
    </submittedName>
</protein>
<sequence length="230" mass="26380">MIALCPNKAQVNRPGDLFTVLVASHNALIKEHANLKTIYFDLCRQQMHYVKHDTRNQSSVIREESSSEEDDPIDTNVFIDDDYNSNTTQAYENKRYTSKEKTGTLDKNTSFPKTATKYRPNHDESYQNSRENFEYGFSDLNHIRIHSSNVERSPPSGASLEMLDRSDTAKATSRQQYPINRPQYRQSQSFKEAACLPQDTNQRPQEVLSRMATSEPLDDTNSLQTAMESN</sequence>
<feature type="non-terminal residue" evidence="2">
    <location>
        <position position="230"/>
    </location>
</feature>
<feature type="compositionally biased region" description="Polar residues" evidence="1">
    <location>
        <begin position="169"/>
        <end position="190"/>
    </location>
</feature>
<evidence type="ECO:0000313" key="2">
    <source>
        <dbReference type="EMBL" id="VEL32354.1"/>
    </source>
</evidence>
<reference evidence="2" key="1">
    <citation type="submission" date="2018-11" db="EMBL/GenBank/DDBJ databases">
        <authorList>
            <consortium name="Pathogen Informatics"/>
        </authorList>
    </citation>
    <scope>NUCLEOTIDE SEQUENCE</scope>
</reference>
<gene>
    <name evidence="2" type="ORF">PXEA_LOCUS25794</name>
</gene>
<dbReference type="Proteomes" id="UP000784294">
    <property type="component" value="Unassembled WGS sequence"/>
</dbReference>
<feature type="region of interest" description="Disordered" evidence="1">
    <location>
        <begin position="102"/>
        <end position="127"/>
    </location>
</feature>
<feature type="compositionally biased region" description="Acidic residues" evidence="1">
    <location>
        <begin position="66"/>
        <end position="83"/>
    </location>
</feature>
<feature type="compositionally biased region" description="Basic and acidic residues" evidence="1">
    <location>
        <begin position="55"/>
        <end position="65"/>
    </location>
</feature>
<feature type="region of interest" description="Disordered" evidence="1">
    <location>
        <begin position="55"/>
        <end position="83"/>
    </location>
</feature>